<proteinExistence type="predicted"/>
<sequence length="85" mass="10363">MSDFVLLYRMEFMNVKDVFQTCILSKRWKNLWKSMTNLTLYCIDNSYIFSKFVSRMLSDRDIHQFRSRVRFDPPLHLLLSFLDIS</sequence>
<dbReference type="Pfam" id="PF00646">
    <property type="entry name" value="F-box"/>
    <property type="match status" value="1"/>
</dbReference>
<protein>
    <recommendedName>
        <fullName evidence="1">F-box domain-containing protein</fullName>
    </recommendedName>
</protein>
<dbReference type="AlphaFoldDB" id="A0A6A4PV75"/>
<evidence type="ECO:0000259" key="1">
    <source>
        <dbReference type="Pfam" id="PF00646"/>
    </source>
</evidence>
<keyword evidence="3" id="KW-1185">Reference proteome</keyword>
<dbReference type="Proteomes" id="UP000447434">
    <property type="component" value="Chromosome 10"/>
</dbReference>
<dbReference type="EMBL" id="WOCE01000010">
    <property type="protein sequence ID" value="KAE9605164.1"/>
    <property type="molecule type" value="Genomic_DNA"/>
</dbReference>
<dbReference type="PANTHER" id="PTHR32212:SF267">
    <property type="entry name" value="F-BOX_RNI_FBD-LIKE DOMAIN PROTEIN"/>
    <property type="match status" value="1"/>
</dbReference>
<reference evidence="3" key="1">
    <citation type="journal article" date="2020" name="Nat. Commun.">
        <title>Genome sequence of the cluster root forming white lupin.</title>
        <authorList>
            <person name="Hufnagel B."/>
            <person name="Marques A."/>
            <person name="Soriano A."/>
            <person name="Marques L."/>
            <person name="Divol F."/>
            <person name="Doumas P."/>
            <person name="Sallet E."/>
            <person name="Mancinotti D."/>
            <person name="Carrere S."/>
            <person name="Marande W."/>
            <person name="Arribat S."/>
            <person name="Keller J."/>
            <person name="Huneau C."/>
            <person name="Blein T."/>
            <person name="Aime D."/>
            <person name="Laguerre M."/>
            <person name="Taylor J."/>
            <person name="Schubert V."/>
            <person name="Nelson M."/>
            <person name="Geu-Flores F."/>
            <person name="Crespi M."/>
            <person name="Gallardo-Guerrero K."/>
            <person name="Delaux P.-M."/>
            <person name="Salse J."/>
            <person name="Berges H."/>
            <person name="Guyot R."/>
            <person name="Gouzy J."/>
            <person name="Peret B."/>
        </authorList>
    </citation>
    <scope>NUCLEOTIDE SEQUENCE [LARGE SCALE GENOMIC DNA]</scope>
    <source>
        <strain evidence="3">cv. Amiga</strain>
    </source>
</reference>
<dbReference type="PANTHER" id="PTHR32212">
    <property type="entry name" value="CYCLIN-LIKE F-BOX"/>
    <property type="match status" value="1"/>
</dbReference>
<evidence type="ECO:0000313" key="2">
    <source>
        <dbReference type="EMBL" id="KAE9605164.1"/>
    </source>
</evidence>
<feature type="domain" description="F-box" evidence="1">
    <location>
        <begin position="10"/>
        <end position="36"/>
    </location>
</feature>
<dbReference type="InterPro" id="IPR001810">
    <property type="entry name" value="F-box_dom"/>
</dbReference>
<gene>
    <name evidence="2" type="ORF">Lalb_Chr10g0094371</name>
</gene>
<accession>A0A6A4PV75</accession>
<name>A0A6A4PV75_LUPAL</name>
<evidence type="ECO:0000313" key="3">
    <source>
        <dbReference type="Proteomes" id="UP000447434"/>
    </source>
</evidence>
<organism evidence="2 3">
    <name type="scientific">Lupinus albus</name>
    <name type="common">White lupine</name>
    <name type="synonym">Lupinus termis</name>
    <dbReference type="NCBI Taxonomy" id="3870"/>
    <lineage>
        <taxon>Eukaryota</taxon>
        <taxon>Viridiplantae</taxon>
        <taxon>Streptophyta</taxon>
        <taxon>Embryophyta</taxon>
        <taxon>Tracheophyta</taxon>
        <taxon>Spermatophyta</taxon>
        <taxon>Magnoliopsida</taxon>
        <taxon>eudicotyledons</taxon>
        <taxon>Gunneridae</taxon>
        <taxon>Pentapetalae</taxon>
        <taxon>rosids</taxon>
        <taxon>fabids</taxon>
        <taxon>Fabales</taxon>
        <taxon>Fabaceae</taxon>
        <taxon>Papilionoideae</taxon>
        <taxon>50 kb inversion clade</taxon>
        <taxon>genistoids sensu lato</taxon>
        <taxon>core genistoids</taxon>
        <taxon>Genisteae</taxon>
        <taxon>Lupinus</taxon>
    </lineage>
</organism>
<dbReference type="OrthoDB" id="1435341at2759"/>
<comment type="caution">
    <text evidence="2">The sequence shown here is derived from an EMBL/GenBank/DDBJ whole genome shotgun (WGS) entry which is preliminary data.</text>
</comment>